<dbReference type="InterPro" id="IPR001406">
    <property type="entry name" value="PsdUridine_synth_TruA"/>
</dbReference>
<keyword evidence="2 4" id="KW-0819">tRNA processing</keyword>
<dbReference type="InterPro" id="IPR020103">
    <property type="entry name" value="PsdUridine_synth_cat_dom_sf"/>
</dbReference>
<evidence type="ECO:0000256" key="5">
    <source>
        <dbReference type="PIRSR" id="PIRSR001430-1"/>
    </source>
</evidence>
<proteinExistence type="inferred from homology"/>
<dbReference type="PANTHER" id="PTHR11142:SF5">
    <property type="entry name" value="TRNA PSEUDOURIDINE(38_39) SYNTHASE"/>
    <property type="match status" value="1"/>
</dbReference>
<name>A0A1M5HVH6_SALEC</name>
<dbReference type="GO" id="GO:0003723">
    <property type="term" value="F:RNA binding"/>
    <property type="evidence" value="ECO:0007669"/>
    <property type="project" value="InterPro"/>
</dbReference>
<dbReference type="OrthoDB" id="9811823at2"/>
<evidence type="ECO:0000313" key="9">
    <source>
        <dbReference type="EMBL" id="SHG19971.1"/>
    </source>
</evidence>
<dbReference type="Gene3D" id="3.30.70.660">
    <property type="entry name" value="Pseudouridine synthase I, catalytic domain, C-terminal subdomain"/>
    <property type="match status" value="1"/>
</dbReference>
<evidence type="ECO:0000256" key="3">
    <source>
        <dbReference type="ARBA" id="ARBA00023235"/>
    </source>
</evidence>
<organism evidence="9 10">
    <name type="scientific">Salegentibacter echinorum</name>
    <dbReference type="NCBI Taxonomy" id="1073325"/>
    <lineage>
        <taxon>Bacteria</taxon>
        <taxon>Pseudomonadati</taxon>
        <taxon>Bacteroidota</taxon>
        <taxon>Flavobacteriia</taxon>
        <taxon>Flavobacteriales</taxon>
        <taxon>Flavobacteriaceae</taxon>
        <taxon>Salegentibacter</taxon>
    </lineage>
</organism>
<dbReference type="GO" id="GO:1990481">
    <property type="term" value="P:mRNA pseudouridine synthesis"/>
    <property type="evidence" value="ECO:0007669"/>
    <property type="project" value="TreeGrafter"/>
</dbReference>
<feature type="binding site" evidence="4 6">
    <location>
        <position position="117"/>
    </location>
    <ligand>
        <name>substrate</name>
    </ligand>
</feature>
<dbReference type="InterPro" id="IPR020095">
    <property type="entry name" value="PsdUridine_synth_TruA_C"/>
</dbReference>
<feature type="domain" description="Pseudouridine synthase I TruA alpha/beta" evidence="8">
    <location>
        <begin position="151"/>
        <end position="240"/>
    </location>
</feature>
<sequence>MQRKRYFYLIKIQYLGYRLHGWQRQPDVKTVEGLIVKTLGYALPDAKFKILGTSRTDAMVSAQESAFELFLDHEPLEDLDEFLDLFNLNLPQDIRAVAITEVDAKFNIIQHPKLKEYAYLFSYGTKNHPFCASLMANFQFDLDIEMMKKGAKLFEGKHHFRNYCVRVSENSIFDREILKSELVENTEITASFFPEKSYIFHIHSAGFLRHQVRLMMGTLLLLGKGELSLTDIENSLKPGVAMQMDYIVPASGLMLNKIGLEDF</sequence>
<comment type="caution">
    <text evidence="4">Lacks conserved residue(s) required for the propagation of feature annotation.</text>
</comment>
<comment type="function">
    <text evidence="4">Formation of pseudouridine at positions 38, 39 and 40 in the anticodon stem and loop of transfer RNAs.</text>
</comment>
<dbReference type="Gene3D" id="3.30.70.580">
    <property type="entry name" value="Pseudouridine synthase I, catalytic domain, N-terminal subdomain"/>
    <property type="match status" value="1"/>
</dbReference>
<dbReference type="GO" id="GO:0005737">
    <property type="term" value="C:cytoplasm"/>
    <property type="evidence" value="ECO:0007669"/>
    <property type="project" value="TreeGrafter"/>
</dbReference>
<evidence type="ECO:0000256" key="4">
    <source>
        <dbReference type="HAMAP-Rule" id="MF_00171"/>
    </source>
</evidence>
<gene>
    <name evidence="4" type="primary">truA</name>
    <name evidence="9" type="ORF">SAMN05444483_10617</name>
</gene>
<comment type="catalytic activity">
    <reaction evidence="4 7">
        <text>uridine(38/39/40) in tRNA = pseudouridine(38/39/40) in tRNA</text>
        <dbReference type="Rhea" id="RHEA:22376"/>
        <dbReference type="Rhea" id="RHEA-COMP:10085"/>
        <dbReference type="Rhea" id="RHEA-COMP:10087"/>
        <dbReference type="ChEBI" id="CHEBI:65314"/>
        <dbReference type="ChEBI" id="CHEBI:65315"/>
        <dbReference type="EC" id="5.4.99.12"/>
    </reaction>
</comment>
<dbReference type="Proteomes" id="UP000183945">
    <property type="component" value="Unassembled WGS sequence"/>
</dbReference>
<dbReference type="Pfam" id="PF01416">
    <property type="entry name" value="PseudoU_synth_1"/>
    <property type="match status" value="1"/>
</dbReference>
<protein>
    <recommendedName>
        <fullName evidence="4">tRNA pseudouridine synthase A</fullName>
        <ecNumber evidence="4">5.4.99.12</ecNumber>
    </recommendedName>
    <alternativeName>
        <fullName evidence="4">tRNA pseudouridine(38-40) synthase</fullName>
    </alternativeName>
    <alternativeName>
        <fullName evidence="4">tRNA pseudouridylate synthase I</fullName>
    </alternativeName>
    <alternativeName>
        <fullName evidence="4">tRNA-uridine isomerase I</fullName>
    </alternativeName>
</protein>
<dbReference type="STRING" id="1073325.SAMN05444483_10617"/>
<dbReference type="GO" id="GO:0160147">
    <property type="term" value="F:tRNA pseudouridine(38-40) synthase activity"/>
    <property type="evidence" value="ECO:0007669"/>
    <property type="project" value="UniProtKB-EC"/>
</dbReference>
<evidence type="ECO:0000256" key="1">
    <source>
        <dbReference type="ARBA" id="ARBA00009375"/>
    </source>
</evidence>
<dbReference type="HAMAP" id="MF_00171">
    <property type="entry name" value="TruA"/>
    <property type="match status" value="1"/>
</dbReference>
<accession>A0A1M5HVH6</accession>
<evidence type="ECO:0000259" key="8">
    <source>
        <dbReference type="Pfam" id="PF01416"/>
    </source>
</evidence>
<dbReference type="InterPro" id="IPR020094">
    <property type="entry name" value="TruA/RsuA/RluB/E/F_N"/>
</dbReference>
<comment type="subunit">
    <text evidence="4">Homodimer.</text>
</comment>
<dbReference type="PANTHER" id="PTHR11142">
    <property type="entry name" value="PSEUDOURIDYLATE SYNTHASE"/>
    <property type="match status" value="1"/>
</dbReference>
<dbReference type="EMBL" id="FQVT01000006">
    <property type="protein sequence ID" value="SHG19971.1"/>
    <property type="molecule type" value="Genomic_DNA"/>
</dbReference>
<dbReference type="RefSeq" id="WP_072879627.1">
    <property type="nucleotide sequence ID" value="NZ_FQVT01000006.1"/>
</dbReference>
<dbReference type="EC" id="5.4.99.12" evidence="4"/>
<dbReference type="PIRSF" id="PIRSF001430">
    <property type="entry name" value="tRNA_psdUrid_synth"/>
    <property type="match status" value="1"/>
</dbReference>
<reference evidence="10" key="1">
    <citation type="submission" date="2016-11" db="EMBL/GenBank/DDBJ databases">
        <authorList>
            <person name="Varghese N."/>
            <person name="Submissions S."/>
        </authorList>
    </citation>
    <scope>NUCLEOTIDE SEQUENCE [LARGE SCALE GENOMIC DNA]</scope>
    <source>
        <strain evidence="10">DSM 24579</strain>
    </source>
</reference>
<evidence type="ECO:0000256" key="7">
    <source>
        <dbReference type="RuleBase" id="RU003792"/>
    </source>
</evidence>
<dbReference type="SUPFAM" id="SSF55120">
    <property type="entry name" value="Pseudouridine synthase"/>
    <property type="match status" value="1"/>
</dbReference>
<dbReference type="AlphaFoldDB" id="A0A1M5HVH6"/>
<feature type="active site" description="Nucleophile" evidence="4 5">
    <location>
        <position position="57"/>
    </location>
</feature>
<evidence type="ECO:0000256" key="2">
    <source>
        <dbReference type="ARBA" id="ARBA00022694"/>
    </source>
</evidence>
<evidence type="ECO:0000313" key="10">
    <source>
        <dbReference type="Proteomes" id="UP000183945"/>
    </source>
</evidence>
<dbReference type="GO" id="GO:0031119">
    <property type="term" value="P:tRNA pseudouridine synthesis"/>
    <property type="evidence" value="ECO:0007669"/>
    <property type="project" value="UniProtKB-UniRule"/>
</dbReference>
<comment type="similarity">
    <text evidence="1 4 7">Belongs to the tRNA pseudouridine synthase TruA family.</text>
</comment>
<keyword evidence="3 4" id="KW-0413">Isomerase</keyword>
<keyword evidence="10" id="KW-1185">Reference proteome</keyword>
<dbReference type="InterPro" id="IPR020097">
    <property type="entry name" value="PsdUridine_synth_TruA_a/b_dom"/>
</dbReference>
<evidence type="ECO:0000256" key="6">
    <source>
        <dbReference type="PIRSR" id="PIRSR001430-2"/>
    </source>
</evidence>